<proteinExistence type="predicted"/>
<dbReference type="EMBL" id="JASCIQ010000004">
    <property type="protein sequence ID" value="MDI3403312.1"/>
    <property type="molecule type" value="Genomic_DNA"/>
</dbReference>
<accession>A0ABT6S5I6</accession>
<comment type="caution">
    <text evidence="1">The sequence shown here is derived from an EMBL/GenBank/DDBJ whole genome shotgun (WGS) entry which is preliminary data.</text>
</comment>
<evidence type="ECO:0000313" key="1">
    <source>
        <dbReference type="EMBL" id="MDI3403312.1"/>
    </source>
</evidence>
<keyword evidence="2" id="KW-1185">Reference proteome</keyword>
<organism evidence="1 2">
    <name type="scientific">Streptomyces cavernicola</name>
    <dbReference type="NCBI Taxonomy" id="3043613"/>
    <lineage>
        <taxon>Bacteria</taxon>
        <taxon>Bacillati</taxon>
        <taxon>Actinomycetota</taxon>
        <taxon>Actinomycetes</taxon>
        <taxon>Kitasatosporales</taxon>
        <taxon>Streptomycetaceae</taxon>
        <taxon>Streptomyces</taxon>
    </lineage>
</organism>
<protein>
    <recommendedName>
        <fullName evidence="3">HutD family protein</fullName>
    </recommendedName>
</protein>
<dbReference type="RefSeq" id="WP_282541257.1">
    <property type="nucleotide sequence ID" value="NZ_JASCIQ010000004.1"/>
</dbReference>
<dbReference type="Proteomes" id="UP001223978">
    <property type="component" value="Unassembled WGS sequence"/>
</dbReference>
<evidence type="ECO:0000313" key="2">
    <source>
        <dbReference type="Proteomes" id="UP001223978"/>
    </source>
</evidence>
<evidence type="ECO:0008006" key="3">
    <source>
        <dbReference type="Google" id="ProtNLM"/>
    </source>
</evidence>
<reference evidence="1 2" key="1">
    <citation type="submission" date="2023-05" db="EMBL/GenBank/DDBJ databases">
        <title>Draft genome sequence of Streptomyces sp. B-S-A6 isolated from a cave soil in Thailand.</title>
        <authorList>
            <person name="Chamroensaksri N."/>
            <person name="Muangham S."/>
        </authorList>
    </citation>
    <scope>NUCLEOTIDE SEQUENCE [LARGE SCALE GENOMIC DNA]</scope>
    <source>
        <strain evidence="1 2">B-S-A6</strain>
    </source>
</reference>
<sequence>MRLVLRANAHRRVAAGCREVAASPDTPRRERWQWQIRLLTDAEERPEPSPAVRRITEELPGGATLEVSADAESVVPAVEFVDPSGAPAVPRAENELVVLIASGGRVLVEDRHLLADSDAMVLEGDDPLQVNLRRPDGAHAQVAVVRLCAAAGHGVLGWVP</sequence>
<name>A0ABT6S5I6_9ACTN</name>
<gene>
    <name evidence="1" type="ORF">QIS96_05670</name>
</gene>